<evidence type="ECO:0000313" key="1">
    <source>
        <dbReference type="EMBL" id="CAD8729997.1"/>
    </source>
</evidence>
<accession>A0A7S0T9U3</accession>
<proteinExistence type="predicted"/>
<organism evidence="1">
    <name type="scientific">Pseudo-nitzschia delicatissima</name>
    <dbReference type="NCBI Taxonomy" id="44447"/>
    <lineage>
        <taxon>Eukaryota</taxon>
        <taxon>Sar</taxon>
        <taxon>Stramenopiles</taxon>
        <taxon>Ochrophyta</taxon>
        <taxon>Bacillariophyta</taxon>
        <taxon>Bacillariophyceae</taxon>
        <taxon>Bacillariophycidae</taxon>
        <taxon>Bacillariales</taxon>
        <taxon>Bacillariaceae</taxon>
        <taxon>Pseudo-nitzschia</taxon>
    </lineage>
</organism>
<dbReference type="AlphaFoldDB" id="A0A7S0T9U3"/>
<name>A0A7S0T9U3_9STRA</name>
<reference evidence="1" key="1">
    <citation type="submission" date="2021-01" db="EMBL/GenBank/DDBJ databases">
        <authorList>
            <person name="Corre E."/>
            <person name="Pelletier E."/>
            <person name="Niang G."/>
            <person name="Scheremetjew M."/>
            <person name="Finn R."/>
            <person name="Kale V."/>
            <person name="Holt S."/>
            <person name="Cochrane G."/>
            <person name="Meng A."/>
            <person name="Brown T."/>
            <person name="Cohen L."/>
        </authorList>
    </citation>
    <scope>NUCLEOTIDE SEQUENCE</scope>
    <source>
        <strain evidence="1">B596</strain>
    </source>
</reference>
<gene>
    <name evidence="1" type="ORF">PDEL0327_LOCUS1490</name>
</gene>
<protein>
    <submittedName>
        <fullName evidence="1">Uncharacterized protein</fullName>
    </submittedName>
</protein>
<dbReference type="EMBL" id="HBFG01001974">
    <property type="protein sequence ID" value="CAD8729997.1"/>
    <property type="molecule type" value="Transcribed_RNA"/>
</dbReference>
<sequence length="202" mass="23499">MSPNELQATLIINTVSSQSRNLTMGGLESKMAEEAAYNMYAPPRAAPSFVLAENSFFPAPHALRLDQAETENITRNRNREIQSMIPKKRKREVQSMILDDIYTQGAFKTRRTTTAYQPAEYEEHGIEIKAVESEKDRDMLRKFQVLMRQQKAFDTHITRRRQALARNRNRQKQKQKRGVRSCNMVHFTIPETRQSLENIRGE</sequence>